<keyword evidence="2" id="KW-1185">Reference proteome</keyword>
<accession>A0ACC1QX79</accession>
<reference evidence="1" key="1">
    <citation type="submission" date="2022-07" db="EMBL/GenBank/DDBJ databases">
        <title>Genome Sequence of Lecanicillium saksenae.</title>
        <authorList>
            <person name="Buettner E."/>
        </authorList>
    </citation>
    <scope>NUCLEOTIDE SEQUENCE</scope>
    <source>
        <strain evidence="1">VT-O1</strain>
    </source>
</reference>
<protein>
    <submittedName>
        <fullName evidence="1">Uncharacterized protein</fullName>
    </submittedName>
</protein>
<gene>
    <name evidence="1" type="ORF">NLG97_g4236</name>
</gene>
<evidence type="ECO:0000313" key="2">
    <source>
        <dbReference type="Proteomes" id="UP001148737"/>
    </source>
</evidence>
<dbReference type="EMBL" id="JANAKD010000403">
    <property type="protein sequence ID" value="KAJ3494195.1"/>
    <property type="molecule type" value="Genomic_DNA"/>
</dbReference>
<comment type="caution">
    <text evidence="1">The sequence shown here is derived from an EMBL/GenBank/DDBJ whole genome shotgun (WGS) entry which is preliminary data.</text>
</comment>
<evidence type="ECO:0000313" key="1">
    <source>
        <dbReference type="EMBL" id="KAJ3494195.1"/>
    </source>
</evidence>
<name>A0ACC1QX79_9HYPO</name>
<proteinExistence type="predicted"/>
<sequence length="311" mass="34792">MMRLVEIDYALVRADLDTGAPTNFNTCFHTEKDAPGFPVPTSRPYSFDKWLPLILESRGIDPSACQTVSFSRGQVATILSAARSSIQTGTQSRAYAEDLQDEIYPIFDALKFPLEGLFMRLGGCSLKDAASDGQMAVFSADDAVLQISTSLRAYITLTNILNADQEFAMLYCVPFDRRMDTKHEYRVFCVPETFKISTVSQYRWHKPWVFADKHPQERTEIAGAILQGIKEIHASIVARLQARGVDELDDIIYTQGFSFDVLNIAGGDDFLLVELNSFGIRSACGSCLFQWVTDQELMYGKDGPVEFRVAL</sequence>
<organism evidence="1 2">
    <name type="scientific">Lecanicillium saksenae</name>
    <dbReference type="NCBI Taxonomy" id="468837"/>
    <lineage>
        <taxon>Eukaryota</taxon>
        <taxon>Fungi</taxon>
        <taxon>Dikarya</taxon>
        <taxon>Ascomycota</taxon>
        <taxon>Pezizomycotina</taxon>
        <taxon>Sordariomycetes</taxon>
        <taxon>Hypocreomycetidae</taxon>
        <taxon>Hypocreales</taxon>
        <taxon>Cordycipitaceae</taxon>
        <taxon>Lecanicillium</taxon>
    </lineage>
</organism>
<dbReference type="Proteomes" id="UP001148737">
    <property type="component" value="Unassembled WGS sequence"/>
</dbReference>